<organism evidence="2 3">
    <name type="scientific">Gigaspora rosea</name>
    <dbReference type="NCBI Taxonomy" id="44941"/>
    <lineage>
        <taxon>Eukaryota</taxon>
        <taxon>Fungi</taxon>
        <taxon>Fungi incertae sedis</taxon>
        <taxon>Mucoromycota</taxon>
        <taxon>Glomeromycotina</taxon>
        <taxon>Glomeromycetes</taxon>
        <taxon>Diversisporales</taxon>
        <taxon>Gigasporaceae</taxon>
        <taxon>Gigaspora</taxon>
    </lineage>
</organism>
<feature type="compositionally biased region" description="Basic and acidic residues" evidence="1">
    <location>
        <begin position="83"/>
        <end position="92"/>
    </location>
</feature>
<dbReference type="EMBL" id="QKWP01000513">
    <property type="protein sequence ID" value="RIB18844.1"/>
    <property type="molecule type" value="Genomic_DNA"/>
</dbReference>
<comment type="caution">
    <text evidence="2">The sequence shown here is derived from an EMBL/GenBank/DDBJ whole genome shotgun (WGS) entry which is preliminary data.</text>
</comment>
<sequence>MESTSELTNAEDLCFINQTQTKKPCLLGPENSTHNGEKSGHLSLPLPDSSMTSPQQESAQLGMDQNNNPILTRDNAEPSAQIDQDHQPHKNEQQNSQNIDSLTPYSKPEPQQQCNLTKATFLTSI</sequence>
<feature type="compositionally biased region" description="Polar residues" evidence="1">
    <location>
        <begin position="49"/>
        <end position="70"/>
    </location>
</feature>
<keyword evidence="3" id="KW-1185">Reference proteome</keyword>
<reference evidence="2 3" key="1">
    <citation type="submission" date="2018-06" db="EMBL/GenBank/DDBJ databases">
        <title>Comparative genomics reveals the genomic features of Rhizophagus irregularis, R. cerebriforme, R. diaphanum and Gigaspora rosea, and their symbiotic lifestyle signature.</title>
        <authorList>
            <person name="Morin E."/>
            <person name="San Clemente H."/>
            <person name="Chen E.C.H."/>
            <person name="De La Providencia I."/>
            <person name="Hainaut M."/>
            <person name="Kuo A."/>
            <person name="Kohler A."/>
            <person name="Murat C."/>
            <person name="Tang N."/>
            <person name="Roy S."/>
            <person name="Loubradou J."/>
            <person name="Henrissat B."/>
            <person name="Grigoriev I.V."/>
            <person name="Corradi N."/>
            <person name="Roux C."/>
            <person name="Martin F.M."/>
        </authorList>
    </citation>
    <scope>NUCLEOTIDE SEQUENCE [LARGE SCALE GENOMIC DNA]</scope>
    <source>
        <strain evidence="2 3">DAOM 194757</strain>
    </source>
</reference>
<proteinExistence type="predicted"/>
<dbReference type="AlphaFoldDB" id="A0A397V8I3"/>
<evidence type="ECO:0000313" key="3">
    <source>
        <dbReference type="Proteomes" id="UP000266673"/>
    </source>
</evidence>
<gene>
    <name evidence="2" type="ORF">C2G38_2036561</name>
</gene>
<protein>
    <submittedName>
        <fullName evidence="2">Uncharacterized protein</fullName>
    </submittedName>
</protein>
<name>A0A397V8I3_9GLOM</name>
<dbReference type="Proteomes" id="UP000266673">
    <property type="component" value="Unassembled WGS sequence"/>
</dbReference>
<accession>A0A397V8I3</accession>
<evidence type="ECO:0000256" key="1">
    <source>
        <dbReference type="SAM" id="MobiDB-lite"/>
    </source>
</evidence>
<evidence type="ECO:0000313" key="2">
    <source>
        <dbReference type="EMBL" id="RIB18844.1"/>
    </source>
</evidence>
<feature type="region of interest" description="Disordered" evidence="1">
    <location>
        <begin position="1"/>
        <end position="125"/>
    </location>
</feature>
<feature type="compositionally biased region" description="Polar residues" evidence="1">
    <location>
        <begin position="93"/>
        <end position="125"/>
    </location>
</feature>